<keyword evidence="4" id="KW-1185">Reference proteome</keyword>
<evidence type="ECO:0000313" key="3">
    <source>
        <dbReference type="EMBL" id="CAL4155308.1"/>
    </source>
</evidence>
<feature type="transmembrane region" description="Helical" evidence="2">
    <location>
        <begin position="302"/>
        <end position="325"/>
    </location>
</feature>
<sequence>MNNFCRHYRLTVNEEHTSKDKCFCYLCKSTTRCCEPIYYRLLGPSTHSWTSSCSETFILQNLIQVPDNEDFIATLYGQSGQIKKLRYEAVNFREHSHLDHVLYPVVDLPPYIITLASDGVTKSTPFLKIKRIQMIIDLYILFNLFMRFITSCYELQKSSISQNAHPRFSRSYGDIQRLASVVDRFRSKWSINIIKGFELQCCGMNDWRDWKEQFEVNEASHTEENHSQDSTETRNKREAKVELTTQPIQSNFTAQPEYISKDVLERLPSACFGFNNTKTEENLYTNGCRDEAKKRLNTYNTFILMASIGVSIILVFSFGITLWLLRSVKKSFAYNYC</sequence>
<keyword evidence="2" id="KW-0472">Membrane</keyword>
<accession>A0AAV2RZX9</accession>
<name>A0AAV2RZX9_MEGNR</name>
<evidence type="ECO:0000313" key="4">
    <source>
        <dbReference type="Proteomes" id="UP001497623"/>
    </source>
</evidence>
<dbReference type="EMBL" id="CAXKWB010040633">
    <property type="protein sequence ID" value="CAL4155308.1"/>
    <property type="molecule type" value="Genomic_DNA"/>
</dbReference>
<proteinExistence type="predicted"/>
<protein>
    <submittedName>
        <fullName evidence="3">Uncharacterized protein</fullName>
    </submittedName>
</protein>
<feature type="region of interest" description="Disordered" evidence="1">
    <location>
        <begin position="218"/>
        <end position="237"/>
    </location>
</feature>
<reference evidence="3 4" key="1">
    <citation type="submission" date="2024-05" db="EMBL/GenBank/DDBJ databases">
        <authorList>
            <person name="Wallberg A."/>
        </authorList>
    </citation>
    <scope>NUCLEOTIDE SEQUENCE [LARGE SCALE GENOMIC DNA]</scope>
</reference>
<dbReference type="Proteomes" id="UP001497623">
    <property type="component" value="Unassembled WGS sequence"/>
</dbReference>
<evidence type="ECO:0000256" key="1">
    <source>
        <dbReference type="SAM" id="MobiDB-lite"/>
    </source>
</evidence>
<keyword evidence="2" id="KW-0812">Transmembrane</keyword>
<evidence type="ECO:0000256" key="2">
    <source>
        <dbReference type="SAM" id="Phobius"/>
    </source>
</evidence>
<feature type="non-terminal residue" evidence="3">
    <location>
        <position position="337"/>
    </location>
</feature>
<keyword evidence="2" id="KW-1133">Transmembrane helix</keyword>
<organism evidence="3 4">
    <name type="scientific">Meganyctiphanes norvegica</name>
    <name type="common">Northern krill</name>
    <name type="synonym">Thysanopoda norvegica</name>
    <dbReference type="NCBI Taxonomy" id="48144"/>
    <lineage>
        <taxon>Eukaryota</taxon>
        <taxon>Metazoa</taxon>
        <taxon>Ecdysozoa</taxon>
        <taxon>Arthropoda</taxon>
        <taxon>Crustacea</taxon>
        <taxon>Multicrustacea</taxon>
        <taxon>Malacostraca</taxon>
        <taxon>Eumalacostraca</taxon>
        <taxon>Eucarida</taxon>
        <taxon>Euphausiacea</taxon>
        <taxon>Euphausiidae</taxon>
        <taxon>Meganyctiphanes</taxon>
    </lineage>
</organism>
<gene>
    <name evidence="3" type="ORF">MNOR_LOCUS31490</name>
</gene>
<comment type="caution">
    <text evidence="3">The sequence shown here is derived from an EMBL/GenBank/DDBJ whole genome shotgun (WGS) entry which is preliminary data.</text>
</comment>
<dbReference type="AlphaFoldDB" id="A0AAV2RZX9"/>